<sequence length="96" mass="11269">MAHVWLYERFFKKHERRNEMTNVQTLNARPVEPAAAYDNAHQIARDLLQHIELQLDRMIRPDNKTLRWTHVRALNLVNAQLSEVAALVAETNNARN</sequence>
<comment type="caution">
    <text evidence="1">The sequence shown here is derived from an EMBL/GenBank/DDBJ whole genome shotgun (WGS) entry which is preliminary data.</text>
</comment>
<name>A0ABP8MD55_9BACT</name>
<reference evidence="2" key="1">
    <citation type="journal article" date="2019" name="Int. J. Syst. Evol. Microbiol.">
        <title>The Global Catalogue of Microorganisms (GCM) 10K type strain sequencing project: providing services to taxonomists for standard genome sequencing and annotation.</title>
        <authorList>
            <consortium name="The Broad Institute Genomics Platform"/>
            <consortium name="The Broad Institute Genome Sequencing Center for Infectious Disease"/>
            <person name="Wu L."/>
            <person name="Ma J."/>
        </authorList>
    </citation>
    <scope>NUCLEOTIDE SEQUENCE [LARGE SCALE GENOMIC DNA]</scope>
    <source>
        <strain evidence="2">JCM 17759</strain>
    </source>
</reference>
<proteinExistence type="predicted"/>
<gene>
    <name evidence="1" type="ORF">GCM10023156_08340</name>
</gene>
<dbReference type="Proteomes" id="UP001500840">
    <property type="component" value="Unassembled WGS sequence"/>
</dbReference>
<accession>A0ABP8MD55</accession>
<evidence type="ECO:0000313" key="2">
    <source>
        <dbReference type="Proteomes" id="UP001500840"/>
    </source>
</evidence>
<evidence type="ECO:0000313" key="1">
    <source>
        <dbReference type="EMBL" id="GAA4446901.1"/>
    </source>
</evidence>
<organism evidence="1 2">
    <name type="scientific">Novipirellula rosea</name>
    <dbReference type="NCBI Taxonomy" id="1031540"/>
    <lineage>
        <taxon>Bacteria</taxon>
        <taxon>Pseudomonadati</taxon>
        <taxon>Planctomycetota</taxon>
        <taxon>Planctomycetia</taxon>
        <taxon>Pirellulales</taxon>
        <taxon>Pirellulaceae</taxon>
        <taxon>Novipirellula</taxon>
    </lineage>
</organism>
<keyword evidence="2" id="KW-1185">Reference proteome</keyword>
<protein>
    <submittedName>
        <fullName evidence="1">Uncharacterized protein</fullName>
    </submittedName>
</protein>
<dbReference type="EMBL" id="BAABGA010000010">
    <property type="protein sequence ID" value="GAA4446901.1"/>
    <property type="molecule type" value="Genomic_DNA"/>
</dbReference>